<dbReference type="InterPro" id="IPR016035">
    <property type="entry name" value="Acyl_Trfase/lysoPLipase"/>
</dbReference>
<dbReference type="Pfam" id="PF08659">
    <property type="entry name" value="KR"/>
    <property type="match status" value="1"/>
</dbReference>
<feature type="active site" description="Proton donor; for dehydratase activity" evidence="7">
    <location>
        <position position="357"/>
    </location>
</feature>
<dbReference type="InterPro" id="IPR050091">
    <property type="entry name" value="PKS_NRPS_Biosynth_Enz"/>
</dbReference>
<dbReference type="Gene3D" id="3.30.70.3290">
    <property type="match status" value="1"/>
</dbReference>
<dbReference type="Pfam" id="PF00550">
    <property type="entry name" value="PP-binding"/>
    <property type="match status" value="1"/>
</dbReference>
<organism evidence="10">
    <name type="scientific">Streptomyces avermitilis</name>
    <dbReference type="NCBI Taxonomy" id="33903"/>
    <lineage>
        <taxon>Bacteria</taxon>
        <taxon>Bacillati</taxon>
        <taxon>Actinomycetota</taxon>
        <taxon>Actinomycetes</taxon>
        <taxon>Kitasatosporales</taxon>
        <taxon>Streptomycetaceae</taxon>
        <taxon>Streptomyces</taxon>
    </lineage>
</organism>
<dbReference type="PROSITE" id="PS00012">
    <property type="entry name" value="PHOSPHOPANTETHEINE"/>
    <property type="match status" value="1"/>
</dbReference>
<feature type="domain" description="PKS/mFAS DH" evidence="9">
    <location>
        <begin position="154"/>
        <end position="438"/>
    </location>
</feature>
<feature type="domain" description="Carrier" evidence="8">
    <location>
        <begin position="932"/>
        <end position="1007"/>
    </location>
</feature>
<keyword evidence="2" id="KW-0596">Phosphopantetheine</keyword>
<dbReference type="GO" id="GO:0006633">
    <property type="term" value="P:fatty acid biosynthetic process"/>
    <property type="evidence" value="ECO:0007669"/>
    <property type="project" value="TreeGrafter"/>
</dbReference>
<dbReference type="Pfam" id="PF14765">
    <property type="entry name" value="PS-DH"/>
    <property type="match status" value="1"/>
</dbReference>
<dbReference type="SUPFAM" id="SSF52151">
    <property type="entry name" value="FabD/lysophospholipase-like"/>
    <property type="match status" value="1"/>
</dbReference>
<keyword evidence="4" id="KW-0808">Transferase</keyword>
<dbReference type="SMART" id="SM00823">
    <property type="entry name" value="PKS_PP"/>
    <property type="match status" value="1"/>
</dbReference>
<dbReference type="FunFam" id="1.10.1200.10:FF:000007">
    <property type="entry name" value="Probable polyketide synthase pks17"/>
    <property type="match status" value="1"/>
</dbReference>
<comment type="pathway">
    <text evidence="1">Antibiotic biosynthesis.</text>
</comment>
<dbReference type="Gene3D" id="3.10.129.110">
    <property type="entry name" value="Polyketide synthase dehydratase"/>
    <property type="match status" value="1"/>
</dbReference>
<evidence type="ECO:0000313" key="10">
    <source>
        <dbReference type="EMBL" id="BBJ48545.1"/>
    </source>
</evidence>
<dbReference type="InterPro" id="IPR049551">
    <property type="entry name" value="PKS_DH_C"/>
</dbReference>
<dbReference type="InterPro" id="IPR020807">
    <property type="entry name" value="PKS_DH"/>
</dbReference>
<dbReference type="CDD" id="cd08956">
    <property type="entry name" value="KR_3_FAS_SDR_x"/>
    <property type="match status" value="1"/>
</dbReference>
<feature type="active site" description="Proton acceptor; for dehydratase activity" evidence="7">
    <location>
        <position position="186"/>
    </location>
</feature>
<dbReference type="EMBL" id="AP019621">
    <property type="protein sequence ID" value="BBJ48545.1"/>
    <property type="molecule type" value="Genomic_DNA"/>
</dbReference>
<feature type="region of interest" description="N-terminal hotdog fold" evidence="7">
    <location>
        <begin position="154"/>
        <end position="276"/>
    </location>
</feature>
<evidence type="ECO:0000256" key="6">
    <source>
        <dbReference type="ARBA" id="ARBA00023268"/>
    </source>
</evidence>
<evidence type="ECO:0000259" key="8">
    <source>
        <dbReference type="PROSITE" id="PS50075"/>
    </source>
</evidence>
<dbReference type="InterPro" id="IPR014043">
    <property type="entry name" value="Acyl_transferase_dom"/>
</dbReference>
<evidence type="ECO:0000259" key="9">
    <source>
        <dbReference type="PROSITE" id="PS52019"/>
    </source>
</evidence>
<dbReference type="InterPro" id="IPR049552">
    <property type="entry name" value="PKS_DH_N"/>
</dbReference>
<name>A0A499V229_STRAX</name>
<evidence type="ECO:0000256" key="5">
    <source>
        <dbReference type="ARBA" id="ARBA00023194"/>
    </source>
</evidence>
<accession>A0A499V229</accession>
<dbReference type="Gene3D" id="3.40.50.720">
    <property type="entry name" value="NAD(P)-binding Rossmann-like Domain"/>
    <property type="match status" value="1"/>
</dbReference>
<sequence length="1101" mass="115661">MPFFSTVEGTWLDTTTLDAAYWYRNLHQPVRFSHAIQTLTDDGHRAFIEISPHPTLVPAIEDTTENTTENITATGSLRRGDNDTHRFLTALAHTHTTGIGTPTTWHHHYTQTHPHPHNHHLDLPTYPFQHQHYWLQPPTTTTDLTTTGLTPTHHPLLTATLTLADNNTQLLTGRLSLRTHPWLTDHTVVGTTLVPGTALLELALQATTTDHLEELALHTPLVIPREGAVDVQVHINPPDDTDTRSLTIYSRSENAPAAAPWRHHATAVLGTKTSRIETGRSHDDLSMWPPAGAVRCADEELAALYGDYEANGFVYGPAFRGLTAAWRLGDEVFAEVRLPEQVHGEASAYNLHPALLDAALHAAAFAPSGSLPQGSVPFSFTGVTLHAANASSLRVRLSPADPNSGHAAVSVLVTDDTGTPVASVEALAVRPLAADELRAAERAVQRAELFDMKWVEVPSEGLVSGGASVVVLDGADDLVGLAAEEDGVPGVVVLRCPDAGADGGGGGGGVGEVVGGVLGVVQGWLGLERFAGSRLVVVTRGAVVAGPEDGPVDGPVDVVGAAVWGLVRSAQAEHPDRFVLLDLDTDLDSGADADAGNEAGMGSGLDGGRVAAVVACGEPQLAVRGERVLAARLTRLESPVDVSGREVLPWLSGGSVLVTGGTGVLGAAVARHLAGVCGVRDLLLVSRRGPDAPGAEGLRAELAALGAEVRIVACDVGERREVVRLLEGVPAGCPLTGVVHAAGVLDDATIASLTPERLGTVFAAKVDAALLLDELTRGMELSAFVLFSSAAGILGSAGQGNYAAANAALDALAYRRRAAGLPGVSLAWGLWEEASGMTGHLAGTDHRRIIRSGLHPMSTPDALALFDAALALDRPVLLPADLRPAPPLPPLLQDLLPATRRRTTRTTTTGGADNGAQLHGRLAGQTHEQQHTTLLALVRSHIATVLGHTTPDTIPPDRAFRDLGFDSLTAVELRNRLSHTTGLRLPTTLAFDHPNPTTLTHHLHTQLVSKGLTAAAEPDAATTPPGLPSLLSELERLEAVVLSSTTSSAAPLDDGARTRLASRLHSLAQKLNGDDTAPDLAETSDEEMFALIDREVGFESQ</sequence>
<evidence type="ECO:0000256" key="7">
    <source>
        <dbReference type="PROSITE-ProRule" id="PRU01363"/>
    </source>
</evidence>
<dbReference type="PANTHER" id="PTHR43775:SF51">
    <property type="entry name" value="INACTIVE PHENOLPHTHIOCEROL SYNTHESIS POLYKETIDE SYNTHASE TYPE I PKS1-RELATED"/>
    <property type="match status" value="1"/>
</dbReference>
<dbReference type="SUPFAM" id="SSF47336">
    <property type="entry name" value="ACP-like"/>
    <property type="match status" value="1"/>
</dbReference>
<dbReference type="Pfam" id="PF22953">
    <property type="entry name" value="SpnB_Rossmann"/>
    <property type="match status" value="1"/>
</dbReference>
<dbReference type="AlphaFoldDB" id="A0A499V229"/>
<dbReference type="InterPro" id="IPR055123">
    <property type="entry name" value="SpnB-like_Rossmann"/>
</dbReference>
<dbReference type="PROSITE" id="PS50075">
    <property type="entry name" value="CARRIER"/>
    <property type="match status" value="1"/>
</dbReference>
<evidence type="ECO:0000256" key="2">
    <source>
        <dbReference type="ARBA" id="ARBA00022450"/>
    </source>
</evidence>
<dbReference type="PANTHER" id="PTHR43775">
    <property type="entry name" value="FATTY ACID SYNTHASE"/>
    <property type="match status" value="1"/>
</dbReference>
<dbReference type="Pfam" id="PF00698">
    <property type="entry name" value="Acyl_transf_1"/>
    <property type="match status" value="1"/>
</dbReference>
<dbReference type="InterPro" id="IPR006162">
    <property type="entry name" value="Ppantetheine_attach_site"/>
</dbReference>
<dbReference type="GO" id="GO:0031177">
    <property type="term" value="F:phosphopantetheine binding"/>
    <property type="evidence" value="ECO:0007669"/>
    <property type="project" value="InterPro"/>
</dbReference>
<dbReference type="SMART" id="SM01294">
    <property type="entry name" value="PKS_PP_betabranch"/>
    <property type="match status" value="1"/>
</dbReference>
<keyword evidence="5" id="KW-0045">Antibiotic biosynthesis</keyword>
<dbReference type="InterPro" id="IPR013968">
    <property type="entry name" value="PKS_KR"/>
</dbReference>
<dbReference type="InterPro" id="IPR009081">
    <property type="entry name" value="PP-bd_ACP"/>
</dbReference>
<evidence type="ECO:0000256" key="4">
    <source>
        <dbReference type="ARBA" id="ARBA00022679"/>
    </source>
</evidence>
<dbReference type="PROSITE" id="PS52019">
    <property type="entry name" value="PKS_MFAS_DH"/>
    <property type="match status" value="1"/>
</dbReference>
<dbReference type="GO" id="GO:0004312">
    <property type="term" value="F:fatty acid synthase activity"/>
    <property type="evidence" value="ECO:0007669"/>
    <property type="project" value="TreeGrafter"/>
</dbReference>
<feature type="region of interest" description="C-terminal hotdog fold" evidence="7">
    <location>
        <begin position="293"/>
        <end position="438"/>
    </location>
</feature>
<reference evidence="10" key="1">
    <citation type="submission" date="2019-04" db="EMBL/GenBank/DDBJ databases">
        <title>Draft genome sequences of Streptomyces avermitilis MC3.</title>
        <authorList>
            <person name="Komaki H."/>
            <person name="Tamura T."/>
            <person name="Hosoyama A."/>
        </authorList>
    </citation>
    <scope>NUCLEOTIDE SEQUENCE</scope>
    <source>
        <strain evidence="10">MC3</strain>
    </source>
</reference>
<dbReference type="Pfam" id="PF21089">
    <property type="entry name" value="PKS_DH_N"/>
    <property type="match status" value="1"/>
</dbReference>
<dbReference type="InterPro" id="IPR049900">
    <property type="entry name" value="PKS_mFAS_DH"/>
</dbReference>
<dbReference type="InterPro" id="IPR057326">
    <property type="entry name" value="KR_dom"/>
</dbReference>
<dbReference type="Gene3D" id="1.10.1200.10">
    <property type="entry name" value="ACP-like"/>
    <property type="match status" value="1"/>
</dbReference>
<dbReference type="InterPro" id="IPR020806">
    <property type="entry name" value="PKS_PP-bd"/>
</dbReference>
<evidence type="ECO:0000256" key="3">
    <source>
        <dbReference type="ARBA" id="ARBA00022553"/>
    </source>
</evidence>
<proteinExistence type="predicted"/>
<keyword evidence="6" id="KW-0511">Multifunctional enzyme</keyword>
<dbReference type="SUPFAM" id="SSF51735">
    <property type="entry name" value="NAD(P)-binding Rossmann-fold domains"/>
    <property type="match status" value="2"/>
</dbReference>
<dbReference type="Gene3D" id="3.40.366.10">
    <property type="entry name" value="Malonyl-Coenzyme A Acyl Carrier Protein, domain 2"/>
    <property type="match status" value="1"/>
</dbReference>
<dbReference type="GO" id="GO:0017000">
    <property type="term" value="P:antibiotic biosynthetic process"/>
    <property type="evidence" value="ECO:0007669"/>
    <property type="project" value="UniProtKB-KW"/>
</dbReference>
<evidence type="ECO:0000256" key="1">
    <source>
        <dbReference type="ARBA" id="ARBA00004792"/>
    </source>
</evidence>
<dbReference type="InterPro" id="IPR036291">
    <property type="entry name" value="NAD(P)-bd_dom_sf"/>
</dbReference>
<protein>
    <submittedName>
        <fullName evidence="10">Uncharacterized protein</fullName>
    </submittedName>
</protein>
<gene>
    <name evidence="10" type="ORF">SAVMC3_11740</name>
</gene>
<dbReference type="InterPro" id="IPR001227">
    <property type="entry name" value="Ac_transferase_dom_sf"/>
</dbReference>
<keyword evidence="3" id="KW-0597">Phosphoprotein</keyword>
<dbReference type="InterPro" id="IPR042104">
    <property type="entry name" value="PKS_dehydratase_sf"/>
</dbReference>
<dbReference type="InterPro" id="IPR036736">
    <property type="entry name" value="ACP-like_sf"/>
</dbReference>
<dbReference type="SMART" id="SM00826">
    <property type="entry name" value="PKS_DH"/>
    <property type="match status" value="1"/>
</dbReference>
<dbReference type="SMART" id="SM00822">
    <property type="entry name" value="PKS_KR"/>
    <property type="match status" value="1"/>
</dbReference>